<reference evidence="7" key="1">
    <citation type="journal article" date="2019" name="Int. J. Syst. Evol. Microbiol.">
        <title>The Global Catalogue of Microorganisms (GCM) 10K type strain sequencing project: providing services to taxonomists for standard genome sequencing and annotation.</title>
        <authorList>
            <consortium name="The Broad Institute Genomics Platform"/>
            <consortium name="The Broad Institute Genome Sequencing Center for Infectious Disease"/>
            <person name="Wu L."/>
            <person name="Ma J."/>
        </authorList>
    </citation>
    <scope>NUCLEOTIDE SEQUENCE [LARGE SCALE GENOMIC DNA]</scope>
    <source>
        <strain evidence="7">JCM 18958</strain>
    </source>
</reference>
<organism evidence="6 7">
    <name type="scientific">Kocuria gwangalliensis</name>
    <dbReference type="NCBI Taxonomy" id="501592"/>
    <lineage>
        <taxon>Bacteria</taxon>
        <taxon>Bacillati</taxon>
        <taxon>Actinomycetota</taxon>
        <taxon>Actinomycetes</taxon>
        <taxon>Micrococcales</taxon>
        <taxon>Micrococcaceae</taxon>
        <taxon>Kocuria</taxon>
    </lineage>
</organism>
<evidence type="ECO:0000313" key="7">
    <source>
        <dbReference type="Proteomes" id="UP001501446"/>
    </source>
</evidence>
<dbReference type="PANTHER" id="PTHR43792">
    <property type="entry name" value="GNAT FAMILY, PUTATIVE (AFU_ORTHOLOGUE AFUA_3G00765)-RELATED-RELATED"/>
    <property type="match status" value="1"/>
</dbReference>
<evidence type="ECO:0000256" key="3">
    <source>
        <dbReference type="ARBA" id="ARBA00038502"/>
    </source>
</evidence>
<dbReference type="PROSITE" id="PS51186">
    <property type="entry name" value="GNAT"/>
    <property type="match status" value="1"/>
</dbReference>
<proteinExistence type="inferred from homology"/>
<evidence type="ECO:0000256" key="4">
    <source>
        <dbReference type="SAM" id="MobiDB-lite"/>
    </source>
</evidence>
<dbReference type="PANTHER" id="PTHR43792:SF8">
    <property type="entry name" value="[RIBOSOMAL PROTEIN US5]-ALANINE N-ACETYLTRANSFERASE"/>
    <property type="match status" value="1"/>
</dbReference>
<sequence>MSTDVVWPVSVQWAQLTLRPLSMRDRAEWDSVRYRNREWLEPWEASNPLPGGDPPTYRQFVRLMRAQAKQGTCLPWLITELNPDTCRHELVGQLSVSSIIGGSFRSASLGYWVDAAQAGRGIAPMAVAMATDYCFQHLSLHRMEINIRPENVKSLRVVEKLGFRDEGLRKDFLHISGHWRDHRSFALTSPEVPRGLVHRFTGSDEPMSVRTGRTRRARQGYPEESTAS</sequence>
<dbReference type="Proteomes" id="UP001501446">
    <property type="component" value="Unassembled WGS sequence"/>
</dbReference>
<dbReference type="EMBL" id="BAABLN010000017">
    <property type="protein sequence ID" value="GAA4698049.1"/>
    <property type="molecule type" value="Genomic_DNA"/>
</dbReference>
<evidence type="ECO:0000313" key="6">
    <source>
        <dbReference type="EMBL" id="GAA4698049.1"/>
    </source>
</evidence>
<name>A0ABP8X1A5_9MICC</name>
<feature type="domain" description="N-acetyltransferase" evidence="5">
    <location>
        <begin position="16"/>
        <end position="186"/>
    </location>
</feature>
<gene>
    <name evidence="6" type="ORF">GCM10025781_15260</name>
</gene>
<dbReference type="RefSeq" id="WP_345311090.1">
    <property type="nucleotide sequence ID" value="NZ_BAABLN010000017.1"/>
</dbReference>
<dbReference type="InterPro" id="IPR051531">
    <property type="entry name" value="N-acetyltransferase"/>
</dbReference>
<comment type="similarity">
    <text evidence="3">Belongs to the acetyltransferase family. RimJ subfamily.</text>
</comment>
<keyword evidence="2" id="KW-0012">Acyltransferase</keyword>
<evidence type="ECO:0000259" key="5">
    <source>
        <dbReference type="PROSITE" id="PS51186"/>
    </source>
</evidence>
<dbReference type="Gene3D" id="3.40.630.30">
    <property type="match status" value="1"/>
</dbReference>
<evidence type="ECO:0000256" key="1">
    <source>
        <dbReference type="ARBA" id="ARBA00022679"/>
    </source>
</evidence>
<protein>
    <submittedName>
        <fullName evidence="6">GNAT family protein</fullName>
    </submittedName>
</protein>
<dbReference type="Pfam" id="PF13302">
    <property type="entry name" value="Acetyltransf_3"/>
    <property type="match status" value="1"/>
</dbReference>
<dbReference type="InterPro" id="IPR016181">
    <property type="entry name" value="Acyl_CoA_acyltransferase"/>
</dbReference>
<accession>A0ABP8X1A5</accession>
<dbReference type="SUPFAM" id="SSF55729">
    <property type="entry name" value="Acyl-CoA N-acyltransferases (Nat)"/>
    <property type="match status" value="1"/>
</dbReference>
<feature type="region of interest" description="Disordered" evidence="4">
    <location>
        <begin position="200"/>
        <end position="228"/>
    </location>
</feature>
<evidence type="ECO:0000256" key="2">
    <source>
        <dbReference type="ARBA" id="ARBA00023315"/>
    </source>
</evidence>
<comment type="caution">
    <text evidence="6">The sequence shown here is derived from an EMBL/GenBank/DDBJ whole genome shotgun (WGS) entry which is preliminary data.</text>
</comment>
<keyword evidence="7" id="KW-1185">Reference proteome</keyword>
<keyword evidence="1" id="KW-0808">Transferase</keyword>
<dbReference type="InterPro" id="IPR000182">
    <property type="entry name" value="GNAT_dom"/>
</dbReference>